<comment type="similarity">
    <text evidence="1 5">Belongs to the FlgD family.</text>
</comment>
<sequence length="262" mass="27509">MAVSLNNQNGLNPSLFSLNNNSKVRTTSDDSGVNFEAIGKTRDLDARAVAEKSKSQVLNQEDFLKLLTTQLAHQDPTEPMDNSQMVTQMSQLSMVEGLNSVNTGMADIIAAVSSSSALSASTLVGRSVLVESKKAFFDGKNAVTAKIDAGKGYGDIKIVVKDQGGNIVSEYTAPGGKGKMDFSWDGVKKPAEGNNKAELYPAGMYTVEAVGTDLATGKPTALPVSVYAVVGSVTLGKTHADTMLNLIGFGDVALKDIKEVAL</sequence>
<dbReference type="Pfam" id="PF03963">
    <property type="entry name" value="FlgD"/>
    <property type="match status" value="1"/>
</dbReference>
<evidence type="ECO:0000313" key="9">
    <source>
        <dbReference type="Proteomes" id="UP000250086"/>
    </source>
</evidence>
<evidence type="ECO:0000313" key="8">
    <source>
        <dbReference type="EMBL" id="SPT69491.1"/>
    </source>
</evidence>
<feature type="compositionally biased region" description="Low complexity" evidence="6">
    <location>
        <begin position="9"/>
        <end position="22"/>
    </location>
</feature>
<evidence type="ECO:0000259" key="7">
    <source>
        <dbReference type="Pfam" id="PF13861"/>
    </source>
</evidence>
<evidence type="ECO:0000256" key="1">
    <source>
        <dbReference type="ARBA" id="ARBA00010577"/>
    </source>
</evidence>
<dbReference type="Proteomes" id="UP000250086">
    <property type="component" value="Unassembled WGS sequence"/>
</dbReference>
<evidence type="ECO:0000256" key="5">
    <source>
        <dbReference type="RuleBase" id="RU362076"/>
    </source>
</evidence>
<comment type="function">
    <text evidence="4 5">Required for flagellar hook formation. May act as a scaffolding protein.</text>
</comment>
<feature type="region of interest" description="Disordered" evidence="6">
    <location>
        <begin position="1"/>
        <end position="29"/>
    </location>
</feature>
<dbReference type="EMBL" id="UAPV01000001">
    <property type="protein sequence ID" value="SPT69491.1"/>
    <property type="molecule type" value="Genomic_DNA"/>
</dbReference>
<dbReference type="InterPro" id="IPR025963">
    <property type="entry name" value="FLgD_Tudor"/>
</dbReference>
<dbReference type="Gene3D" id="2.60.40.4070">
    <property type="match status" value="1"/>
</dbReference>
<evidence type="ECO:0000256" key="2">
    <source>
        <dbReference type="ARBA" id="ARBA00016013"/>
    </source>
</evidence>
<dbReference type="GO" id="GO:0044781">
    <property type="term" value="P:bacterial-type flagellum organization"/>
    <property type="evidence" value="ECO:0007669"/>
    <property type="project" value="UniProtKB-UniRule"/>
</dbReference>
<name>A0A2X0WVG3_9GAMM</name>
<keyword evidence="3 5" id="KW-1005">Bacterial flagellum biogenesis</keyword>
<dbReference type="InterPro" id="IPR005648">
    <property type="entry name" value="FlgD"/>
</dbReference>
<dbReference type="OrthoDB" id="9785233at2"/>
<evidence type="ECO:0000256" key="3">
    <source>
        <dbReference type="ARBA" id="ARBA00022795"/>
    </source>
</evidence>
<proteinExistence type="inferred from homology"/>
<dbReference type="Gene3D" id="2.30.30.910">
    <property type="match status" value="1"/>
</dbReference>
<dbReference type="Pfam" id="PF13861">
    <property type="entry name" value="FLgD_tudor"/>
    <property type="match status" value="1"/>
</dbReference>
<feature type="domain" description="FlgD Tudor-like" evidence="7">
    <location>
        <begin position="115"/>
        <end position="258"/>
    </location>
</feature>
<accession>A0A2X0WVG3</accession>
<protein>
    <recommendedName>
        <fullName evidence="2 5">Basal-body rod modification protein FlgD</fullName>
    </recommendedName>
</protein>
<gene>
    <name evidence="8" type="primary">flgD</name>
    <name evidence="8" type="ORF">NCTC13093_00868</name>
</gene>
<evidence type="ECO:0000256" key="6">
    <source>
        <dbReference type="SAM" id="MobiDB-lite"/>
    </source>
</evidence>
<keyword evidence="9" id="KW-1185">Reference proteome</keyword>
<dbReference type="RefSeq" id="WP_113743656.1">
    <property type="nucleotide sequence ID" value="NZ_UAPU01000007.1"/>
</dbReference>
<organism evidence="8 9">
    <name type="scientific">Anaerobiospirillum thomasii</name>
    <dbReference type="NCBI Taxonomy" id="179995"/>
    <lineage>
        <taxon>Bacteria</taxon>
        <taxon>Pseudomonadati</taxon>
        <taxon>Pseudomonadota</taxon>
        <taxon>Gammaproteobacteria</taxon>
        <taxon>Aeromonadales</taxon>
        <taxon>Succinivibrionaceae</taxon>
        <taxon>Anaerobiospirillum</taxon>
    </lineage>
</organism>
<evidence type="ECO:0000256" key="4">
    <source>
        <dbReference type="ARBA" id="ARBA00024746"/>
    </source>
</evidence>
<dbReference type="AlphaFoldDB" id="A0A2X0WVG3"/>
<reference evidence="8 9" key="1">
    <citation type="submission" date="2018-06" db="EMBL/GenBank/DDBJ databases">
        <authorList>
            <consortium name="Pathogen Informatics"/>
            <person name="Doyle S."/>
        </authorList>
    </citation>
    <scope>NUCLEOTIDE SEQUENCE [LARGE SCALE GENOMIC DNA]</scope>
    <source>
        <strain evidence="8 9">NCTC13093</strain>
    </source>
</reference>